<organism evidence="1 2">
    <name type="scientific">Tatumella ptyseos ATCC 33301</name>
    <dbReference type="NCBI Taxonomy" id="1005995"/>
    <lineage>
        <taxon>Bacteria</taxon>
        <taxon>Pseudomonadati</taxon>
        <taxon>Pseudomonadota</taxon>
        <taxon>Gammaproteobacteria</taxon>
        <taxon>Enterobacterales</taxon>
        <taxon>Erwiniaceae</taxon>
        <taxon>Tatumella</taxon>
    </lineage>
</organism>
<name>A0A085JPU6_9GAMM</name>
<proteinExistence type="predicted"/>
<evidence type="ECO:0000313" key="1">
    <source>
        <dbReference type="EMBL" id="KFD22492.1"/>
    </source>
</evidence>
<gene>
    <name evidence="1" type="ORF">GTPT_0065</name>
</gene>
<dbReference type="AlphaFoldDB" id="A0A085JPU6"/>
<keyword evidence="2" id="KW-1185">Reference proteome</keyword>
<accession>A0A085JPU6</accession>
<reference evidence="1 2" key="1">
    <citation type="submission" date="2014-05" db="EMBL/GenBank/DDBJ databases">
        <title>ATOL: Assembling a taxonomically balanced genome-scale reconstruction of the evolutionary history of the Enterobacteriaceae.</title>
        <authorList>
            <person name="Plunkett G.III."/>
            <person name="Neeno-Eckwall E.C."/>
            <person name="Glasner J.D."/>
            <person name="Perna N.T."/>
        </authorList>
    </citation>
    <scope>NUCLEOTIDE SEQUENCE [LARGE SCALE GENOMIC DNA]</scope>
    <source>
        <strain evidence="1 2">ATCC 33301</strain>
    </source>
</reference>
<dbReference type="EMBL" id="JMPR01000004">
    <property type="protein sequence ID" value="KFD22492.1"/>
    <property type="molecule type" value="Genomic_DNA"/>
</dbReference>
<dbReference type="Proteomes" id="UP000028602">
    <property type="component" value="Unassembled WGS sequence"/>
</dbReference>
<evidence type="ECO:0000313" key="2">
    <source>
        <dbReference type="Proteomes" id="UP000028602"/>
    </source>
</evidence>
<comment type="caution">
    <text evidence="1">The sequence shown here is derived from an EMBL/GenBank/DDBJ whole genome shotgun (WGS) entry which is preliminary data.</text>
</comment>
<sequence>MENLCECVIIEQSSHHADTEYISYDYELRGGRKNRGINGRNTAGRGGPHRFLRNFVSGPEAASGNDLACFCQEMNNCAQALIFPIS</sequence>
<protein>
    <submittedName>
        <fullName evidence="1">Uncharacterized protein</fullName>
    </submittedName>
</protein>